<evidence type="ECO:0000256" key="2">
    <source>
        <dbReference type="ARBA" id="ARBA00004370"/>
    </source>
</evidence>
<evidence type="ECO:0000256" key="13">
    <source>
        <dbReference type="PIRSR" id="PIRSR602401-1"/>
    </source>
</evidence>
<gene>
    <name evidence="16" type="ORF">EV421DRAFT_165697</name>
</gene>
<dbReference type="AlphaFoldDB" id="A0AA39IW14"/>
<sequence>MQPALYYFVISAIAYLLVGVTLRLWKRRYAIRKIRGPPRPSFLLGHEYLLRSRQHVGDLEMEWYQQYGAVYRTGGCFGQDILSVADPKALQYIFHSSGYRFPKTRDARRIIDAFVGQGVATVEGSIHQRQRKILGPAFAASQLRLFLNVFQASALKLTEKTNEYVGEGKEVNVLQWTSKIALDIIGITSFRYKFNSLNNGQTELMAALYNVFGESQMWPTKWELLFIALWRILPEWVLLLLERLPSRTAVRLKRYRDAASKVSRPIFEKQLNEVANDGNPSEKDIVNVLAISHLANDAKKKMSDPEIDSQLATFIVAGHDTTAGAIAWLLYELSRHPEVQTKVREEITIAKSKAPGALTWGDYDAMPWLNAVIKEVLRYHPLAYGLFREASQDDVLPLAEPIITSDGQSCSELPISKGQIIFASVYTYNRLPSVWGDDAAEWNPRRFLEDRGIKRESLGVYANLMTFSAGIRGCLGWRFAVMELQSVVTELLSNFEFSIPKGAPELQHGPAGIVLIPIVPGKANEGPQVPLLVAPLNRPV</sequence>
<evidence type="ECO:0000256" key="10">
    <source>
        <dbReference type="ARBA" id="ARBA00023004"/>
    </source>
</evidence>
<dbReference type="GO" id="GO:0004497">
    <property type="term" value="F:monooxygenase activity"/>
    <property type="evidence" value="ECO:0007669"/>
    <property type="project" value="UniProtKB-KW"/>
</dbReference>
<dbReference type="InterPro" id="IPR001128">
    <property type="entry name" value="Cyt_P450"/>
</dbReference>
<keyword evidence="6 15" id="KW-0812">Transmembrane</keyword>
<name>A0AA39IW14_9AGAR</name>
<proteinExistence type="inferred from homology"/>
<dbReference type="Proteomes" id="UP001175226">
    <property type="component" value="Unassembled WGS sequence"/>
</dbReference>
<keyword evidence="8 15" id="KW-1133">Transmembrane helix</keyword>
<feature type="transmembrane region" description="Helical" evidence="15">
    <location>
        <begin position="6"/>
        <end position="25"/>
    </location>
</feature>
<dbReference type="InterPro" id="IPR002401">
    <property type="entry name" value="Cyt_P450_E_grp-I"/>
</dbReference>
<dbReference type="Gene3D" id="1.10.630.10">
    <property type="entry name" value="Cytochrome P450"/>
    <property type="match status" value="1"/>
</dbReference>
<comment type="caution">
    <text evidence="16">The sequence shown here is derived from an EMBL/GenBank/DDBJ whole genome shotgun (WGS) entry which is preliminary data.</text>
</comment>
<dbReference type="PROSITE" id="PS00086">
    <property type="entry name" value="CYTOCHROME_P450"/>
    <property type="match status" value="1"/>
</dbReference>
<keyword evidence="10 13" id="KW-0408">Iron</keyword>
<dbReference type="PANTHER" id="PTHR24305">
    <property type="entry name" value="CYTOCHROME P450"/>
    <property type="match status" value="1"/>
</dbReference>
<keyword evidence="11 14" id="KW-0503">Monooxygenase</keyword>
<dbReference type="EMBL" id="JAUEPT010000112">
    <property type="protein sequence ID" value="KAK0431527.1"/>
    <property type="molecule type" value="Genomic_DNA"/>
</dbReference>
<evidence type="ECO:0000256" key="7">
    <source>
        <dbReference type="ARBA" id="ARBA00022723"/>
    </source>
</evidence>
<comment type="similarity">
    <text evidence="4 14">Belongs to the cytochrome P450 family.</text>
</comment>
<evidence type="ECO:0000256" key="9">
    <source>
        <dbReference type="ARBA" id="ARBA00023002"/>
    </source>
</evidence>
<evidence type="ECO:0000313" key="16">
    <source>
        <dbReference type="EMBL" id="KAK0431527.1"/>
    </source>
</evidence>
<dbReference type="GO" id="GO:0016705">
    <property type="term" value="F:oxidoreductase activity, acting on paired donors, with incorporation or reduction of molecular oxygen"/>
    <property type="evidence" value="ECO:0007669"/>
    <property type="project" value="InterPro"/>
</dbReference>
<evidence type="ECO:0000256" key="5">
    <source>
        <dbReference type="ARBA" id="ARBA00022617"/>
    </source>
</evidence>
<dbReference type="GO" id="GO:0016020">
    <property type="term" value="C:membrane"/>
    <property type="evidence" value="ECO:0007669"/>
    <property type="project" value="UniProtKB-SubCell"/>
</dbReference>
<comment type="pathway">
    <text evidence="3">Secondary metabolite biosynthesis; terpenoid biosynthesis.</text>
</comment>
<dbReference type="PRINTS" id="PR00463">
    <property type="entry name" value="EP450I"/>
</dbReference>
<dbReference type="GO" id="GO:0005506">
    <property type="term" value="F:iron ion binding"/>
    <property type="evidence" value="ECO:0007669"/>
    <property type="project" value="InterPro"/>
</dbReference>
<evidence type="ECO:0000313" key="17">
    <source>
        <dbReference type="Proteomes" id="UP001175226"/>
    </source>
</evidence>
<keyword evidence="12 15" id="KW-0472">Membrane</keyword>
<keyword evidence="7 13" id="KW-0479">Metal-binding</keyword>
<dbReference type="GO" id="GO:0020037">
    <property type="term" value="F:heme binding"/>
    <property type="evidence" value="ECO:0007669"/>
    <property type="project" value="InterPro"/>
</dbReference>
<dbReference type="InterPro" id="IPR050121">
    <property type="entry name" value="Cytochrome_P450_monoxygenase"/>
</dbReference>
<evidence type="ECO:0000256" key="11">
    <source>
        <dbReference type="ARBA" id="ARBA00023033"/>
    </source>
</evidence>
<dbReference type="Pfam" id="PF00067">
    <property type="entry name" value="p450"/>
    <property type="match status" value="1"/>
</dbReference>
<accession>A0AA39IW14</accession>
<comment type="subcellular location">
    <subcellularLocation>
        <location evidence="2">Membrane</location>
    </subcellularLocation>
</comment>
<evidence type="ECO:0000256" key="6">
    <source>
        <dbReference type="ARBA" id="ARBA00022692"/>
    </source>
</evidence>
<dbReference type="InterPro" id="IPR017972">
    <property type="entry name" value="Cyt_P450_CS"/>
</dbReference>
<dbReference type="SUPFAM" id="SSF48264">
    <property type="entry name" value="Cytochrome P450"/>
    <property type="match status" value="1"/>
</dbReference>
<protein>
    <submittedName>
        <fullName evidence="16">Cytochrome P450</fullName>
    </submittedName>
</protein>
<evidence type="ECO:0000256" key="15">
    <source>
        <dbReference type="SAM" id="Phobius"/>
    </source>
</evidence>
<keyword evidence="5 13" id="KW-0349">Heme</keyword>
<evidence type="ECO:0000256" key="12">
    <source>
        <dbReference type="ARBA" id="ARBA00023136"/>
    </source>
</evidence>
<dbReference type="InterPro" id="IPR036396">
    <property type="entry name" value="Cyt_P450_sf"/>
</dbReference>
<evidence type="ECO:0000256" key="8">
    <source>
        <dbReference type="ARBA" id="ARBA00022989"/>
    </source>
</evidence>
<keyword evidence="17" id="KW-1185">Reference proteome</keyword>
<dbReference type="PRINTS" id="PR00385">
    <property type="entry name" value="P450"/>
</dbReference>
<evidence type="ECO:0000256" key="14">
    <source>
        <dbReference type="RuleBase" id="RU000461"/>
    </source>
</evidence>
<feature type="binding site" description="axial binding residue" evidence="13">
    <location>
        <position position="474"/>
    </location>
    <ligand>
        <name>heme</name>
        <dbReference type="ChEBI" id="CHEBI:30413"/>
    </ligand>
    <ligandPart>
        <name>Fe</name>
        <dbReference type="ChEBI" id="CHEBI:18248"/>
    </ligandPart>
</feature>
<evidence type="ECO:0000256" key="3">
    <source>
        <dbReference type="ARBA" id="ARBA00004721"/>
    </source>
</evidence>
<organism evidence="16 17">
    <name type="scientific">Armillaria borealis</name>
    <dbReference type="NCBI Taxonomy" id="47425"/>
    <lineage>
        <taxon>Eukaryota</taxon>
        <taxon>Fungi</taxon>
        <taxon>Dikarya</taxon>
        <taxon>Basidiomycota</taxon>
        <taxon>Agaricomycotina</taxon>
        <taxon>Agaricomycetes</taxon>
        <taxon>Agaricomycetidae</taxon>
        <taxon>Agaricales</taxon>
        <taxon>Marasmiineae</taxon>
        <taxon>Physalacriaceae</taxon>
        <taxon>Armillaria</taxon>
    </lineage>
</organism>
<comment type="cofactor">
    <cofactor evidence="1 13">
        <name>heme</name>
        <dbReference type="ChEBI" id="CHEBI:30413"/>
    </cofactor>
</comment>
<dbReference type="PANTHER" id="PTHR24305:SF166">
    <property type="entry name" value="CYTOCHROME P450 12A4, MITOCHONDRIAL-RELATED"/>
    <property type="match status" value="1"/>
</dbReference>
<reference evidence="16" key="1">
    <citation type="submission" date="2023-06" db="EMBL/GenBank/DDBJ databases">
        <authorList>
            <consortium name="Lawrence Berkeley National Laboratory"/>
            <person name="Ahrendt S."/>
            <person name="Sahu N."/>
            <person name="Indic B."/>
            <person name="Wong-Bajracharya J."/>
            <person name="Merenyi Z."/>
            <person name="Ke H.-M."/>
            <person name="Monk M."/>
            <person name="Kocsube S."/>
            <person name="Drula E."/>
            <person name="Lipzen A."/>
            <person name="Balint B."/>
            <person name="Henrissat B."/>
            <person name="Andreopoulos B."/>
            <person name="Martin F.M."/>
            <person name="Harder C.B."/>
            <person name="Rigling D."/>
            <person name="Ford K.L."/>
            <person name="Foster G.D."/>
            <person name="Pangilinan J."/>
            <person name="Papanicolaou A."/>
            <person name="Barry K."/>
            <person name="LaButti K."/>
            <person name="Viragh M."/>
            <person name="Koriabine M."/>
            <person name="Yan M."/>
            <person name="Riley R."/>
            <person name="Champramary S."/>
            <person name="Plett K.L."/>
            <person name="Tsai I.J."/>
            <person name="Slot J."/>
            <person name="Sipos G."/>
            <person name="Plett J."/>
            <person name="Nagy L.G."/>
            <person name="Grigoriev I.V."/>
        </authorList>
    </citation>
    <scope>NUCLEOTIDE SEQUENCE</scope>
    <source>
        <strain evidence="16">FPL87.14</strain>
    </source>
</reference>
<evidence type="ECO:0000256" key="1">
    <source>
        <dbReference type="ARBA" id="ARBA00001971"/>
    </source>
</evidence>
<keyword evidence="9 14" id="KW-0560">Oxidoreductase</keyword>
<evidence type="ECO:0000256" key="4">
    <source>
        <dbReference type="ARBA" id="ARBA00010617"/>
    </source>
</evidence>